<dbReference type="RefSeq" id="WP_407865636.1">
    <property type="nucleotide sequence ID" value="NZ_BAAFZP010000001.1"/>
</dbReference>
<dbReference type="PANTHER" id="PTHR11203:SF37">
    <property type="entry name" value="INTEGRATOR COMPLEX SUBUNIT 11"/>
    <property type="match status" value="1"/>
</dbReference>
<keyword evidence="3" id="KW-1185">Reference proteome</keyword>
<dbReference type="InterPro" id="IPR001279">
    <property type="entry name" value="Metallo-B-lactamas"/>
</dbReference>
<dbReference type="EMBL" id="BAAFZP010000001">
    <property type="protein sequence ID" value="GAB1583134.1"/>
    <property type="molecule type" value="Genomic_DNA"/>
</dbReference>
<feature type="domain" description="Metallo-beta-lactamase" evidence="1">
    <location>
        <begin position="14"/>
        <end position="199"/>
    </location>
</feature>
<evidence type="ECO:0000259" key="1">
    <source>
        <dbReference type="SMART" id="SM00849"/>
    </source>
</evidence>
<proteinExistence type="predicted"/>
<dbReference type="InterPro" id="IPR050698">
    <property type="entry name" value="MBL"/>
</dbReference>
<comment type="caution">
    <text evidence="2">The sequence shown here is derived from an EMBL/GenBank/DDBJ whole genome shotgun (WGS) entry which is preliminary data.</text>
</comment>
<reference evidence="2 3" key="1">
    <citation type="submission" date="2024-10" db="EMBL/GenBank/DDBJ databases">
        <title>Isolation, draft genome sequencing and identification of Phyllobacterium sp. NSA23, isolated from leaf soil.</title>
        <authorList>
            <person name="Akita H."/>
        </authorList>
    </citation>
    <scope>NUCLEOTIDE SEQUENCE [LARGE SCALE GENOMIC DNA]</scope>
    <source>
        <strain evidence="2 3">NSA23</strain>
    </source>
</reference>
<dbReference type="SMART" id="SM00849">
    <property type="entry name" value="Lactamase_B"/>
    <property type="match status" value="1"/>
</dbReference>
<organism evidence="2 3">
    <name type="scientific">Phyllobacterium phragmitis</name>
    <dbReference type="NCBI Taxonomy" id="2670329"/>
    <lineage>
        <taxon>Bacteria</taxon>
        <taxon>Pseudomonadati</taxon>
        <taxon>Pseudomonadota</taxon>
        <taxon>Alphaproteobacteria</taxon>
        <taxon>Hyphomicrobiales</taxon>
        <taxon>Phyllobacteriaceae</taxon>
        <taxon>Phyllobacterium</taxon>
    </lineage>
</organism>
<protein>
    <submittedName>
        <fullName evidence="2">MBL fold metallo-hydrolase</fullName>
    </submittedName>
</protein>
<dbReference type="Proteomes" id="UP001628091">
    <property type="component" value="Unassembled WGS sequence"/>
</dbReference>
<dbReference type="Pfam" id="PF12706">
    <property type="entry name" value="Lactamase_B_2"/>
    <property type="match status" value="1"/>
</dbReference>
<dbReference type="InterPro" id="IPR036866">
    <property type="entry name" value="RibonucZ/Hydroxyglut_hydro"/>
</dbReference>
<evidence type="ECO:0000313" key="3">
    <source>
        <dbReference type="Proteomes" id="UP001628091"/>
    </source>
</evidence>
<dbReference type="PANTHER" id="PTHR11203">
    <property type="entry name" value="CLEAVAGE AND POLYADENYLATION SPECIFICITY FACTOR FAMILY MEMBER"/>
    <property type="match status" value="1"/>
</dbReference>
<evidence type="ECO:0000313" key="2">
    <source>
        <dbReference type="EMBL" id="GAB1583134.1"/>
    </source>
</evidence>
<dbReference type="SUPFAM" id="SSF56281">
    <property type="entry name" value="Metallo-hydrolase/oxidoreductase"/>
    <property type="match status" value="1"/>
</dbReference>
<sequence>MIRVGLHGGFGEKGRTSVGIEAGGRRVLLDAGIKVGASGRDYYPLIDDEAIRKLDALLISHAHEDHVGALSWLLSRGFRGRIFMTAETLAESPETLSHYGEREYLDAFPLDPGAVEMFTPGETIDLGGMTITTGRSGHVAGGVWFAAEAEGRRIVYSADVVPDSNVFVMDPLPRCDLLILDASYGADPVSGSERVSAIRQWIEAHAGGCLLPTPLSGRSLELMAILPGRFAMHAGMRAALEAQLAAPDMLLPGTAALLRQRLAQAEDWHEDEALPSCPLLTNDGMGRAGPSAIAIPLAAAAENYPILLTGHLPEGTPAHTLHAQGRAEWIRLPTHPTLSGLIGIWERSDKPPVLGHSCAPGALDELRPYLPGLRTDLVTGDFIDLKDD</sequence>
<name>A0ABQ0H2K2_9HYPH</name>
<gene>
    <name evidence="2" type="ORF">PPNSA23_30770</name>
</gene>
<dbReference type="Gene3D" id="3.60.15.10">
    <property type="entry name" value="Ribonuclease Z/Hydroxyacylglutathione hydrolase-like"/>
    <property type="match status" value="1"/>
</dbReference>
<accession>A0ABQ0H2K2</accession>